<gene>
    <name evidence="1" type="ORF">MBESOW_P3188</name>
</gene>
<protein>
    <submittedName>
        <fullName evidence="1">Uncharacterized protein</fullName>
    </submittedName>
</protein>
<accession>A0A401J5L4</accession>
<dbReference type="Proteomes" id="UP000290975">
    <property type="component" value="Unassembled WGS sequence"/>
</dbReference>
<evidence type="ECO:0000313" key="2">
    <source>
        <dbReference type="Proteomes" id="UP000290975"/>
    </source>
</evidence>
<reference evidence="1 2" key="1">
    <citation type="submission" date="2014-12" db="EMBL/GenBank/DDBJ databases">
        <title>Whole genome sequencing of Sphingobium xenophagum OW59.</title>
        <authorList>
            <person name="Ohta Y."/>
            <person name="Nishi S."/>
            <person name="Hatada Y."/>
        </authorList>
    </citation>
    <scope>NUCLEOTIDE SEQUENCE [LARGE SCALE GENOMIC DNA]</scope>
    <source>
        <strain evidence="1 2">OW59</strain>
    </source>
</reference>
<name>A0A401J5L4_SPHXE</name>
<evidence type="ECO:0000313" key="1">
    <source>
        <dbReference type="EMBL" id="GBH31927.1"/>
    </source>
</evidence>
<keyword evidence="2" id="KW-1185">Reference proteome</keyword>
<dbReference type="EMBL" id="BBQY01000022">
    <property type="protein sequence ID" value="GBH31927.1"/>
    <property type="molecule type" value="Genomic_DNA"/>
</dbReference>
<organism evidence="1 2">
    <name type="scientific">Sphingobium xenophagum</name>
    <dbReference type="NCBI Taxonomy" id="121428"/>
    <lineage>
        <taxon>Bacteria</taxon>
        <taxon>Pseudomonadati</taxon>
        <taxon>Pseudomonadota</taxon>
        <taxon>Alphaproteobacteria</taxon>
        <taxon>Sphingomonadales</taxon>
        <taxon>Sphingomonadaceae</taxon>
        <taxon>Sphingobium</taxon>
    </lineage>
</organism>
<proteinExistence type="predicted"/>
<dbReference type="AlphaFoldDB" id="A0A401J5L4"/>
<sequence>MCTAAEFIASAKRKGELQKMHLAILEIFLLSVDRMLETGCRCDRQKDMMRRSAPASD</sequence>
<comment type="caution">
    <text evidence="1">The sequence shown here is derived from an EMBL/GenBank/DDBJ whole genome shotgun (WGS) entry which is preliminary data.</text>
</comment>